<keyword evidence="10" id="KW-1185">Reference proteome</keyword>
<keyword evidence="4" id="KW-0479">Metal-binding</keyword>
<dbReference type="GO" id="GO:0070483">
    <property type="term" value="P:detection of hypoxia"/>
    <property type="evidence" value="ECO:0007669"/>
    <property type="project" value="UniProtKB-ARBA"/>
</dbReference>
<keyword evidence="5" id="KW-0560">Oxidoreductase</keyword>
<proteinExistence type="inferred from homology"/>
<dbReference type="PANTHER" id="PTHR22966:SF70">
    <property type="entry name" value="CYSTEINE DIOXYGENASE"/>
    <property type="match status" value="1"/>
</dbReference>
<evidence type="ECO:0000256" key="4">
    <source>
        <dbReference type="ARBA" id="ARBA00022723"/>
    </source>
</evidence>
<comment type="catalytic activity">
    <reaction evidence="7">
        <text>L-cysteine + O2 = 3-sulfino-L-alanine + H(+)</text>
        <dbReference type="Rhea" id="RHEA:20441"/>
        <dbReference type="ChEBI" id="CHEBI:15378"/>
        <dbReference type="ChEBI" id="CHEBI:15379"/>
        <dbReference type="ChEBI" id="CHEBI:35235"/>
        <dbReference type="ChEBI" id="CHEBI:61085"/>
        <dbReference type="EC" id="1.13.11.20"/>
    </reaction>
    <physiologicalReaction direction="left-to-right" evidence="7">
        <dbReference type="Rhea" id="RHEA:20442"/>
    </physiologicalReaction>
</comment>
<reference evidence="9 10" key="1">
    <citation type="submission" date="2024-02" db="EMBL/GenBank/DDBJ databases">
        <title>High-quality chromosome-scale genome assembly of Pensacola bahiagrass (Paspalum notatum Flugge var. saurae).</title>
        <authorList>
            <person name="Vega J.M."/>
            <person name="Podio M."/>
            <person name="Orjuela J."/>
            <person name="Siena L.A."/>
            <person name="Pessino S.C."/>
            <person name="Combes M.C."/>
            <person name="Mariac C."/>
            <person name="Albertini E."/>
            <person name="Pupilli F."/>
            <person name="Ortiz J.P.A."/>
            <person name="Leblanc O."/>
        </authorList>
    </citation>
    <scope>NUCLEOTIDE SEQUENCE [LARGE SCALE GENOMIC DNA]</scope>
    <source>
        <strain evidence="9">R1</strain>
        <tissue evidence="9">Leaf</tissue>
    </source>
</reference>
<dbReference type="InterPro" id="IPR011051">
    <property type="entry name" value="RmlC_Cupin_sf"/>
</dbReference>
<dbReference type="InterPro" id="IPR012864">
    <property type="entry name" value="PCO/ADO"/>
</dbReference>
<name>A0AAQ3ST82_PASNO</name>
<evidence type="ECO:0000313" key="10">
    <source>
        <dbReference type="Proteomes" id="UP001341281"/>
    </source>
</evidence>
<dbReference type="EMBL" id="CP144746">
    <property type="protein sequence ID" value="WVZ59974.1"/>
    <property type="molecule type" value="Genomic_DNA"/>
</dbReference>
<feature type="non-terminal residue" evidence="9">
    <location>
        <position position="1"/>
    </location>
</feature>
<comment type="similarity">
    <text evidence="2">Belongs to the cysteine dioxygenase family.</text>
</comment>
<evidence type="ECO:0000256" key="2">
    <source>
        <dbReference type="ARBA" id="ARBA00006622"/>
    </source>
</evidence>
<dbReference type="CDD" id="cd20289">
    <property type="entry name" value="cupin_ADO"/>
    <property type="match status" value="1"/>
</dbReference>
<feature type="region of interest" description="Disordered" evidence="8">
    <location>
        <begin position="16"/>
        <end position="84"/>
    </location>
</feature>
<dbReference type="GO" id="GO:0017172">
    <property type="term" value="F:cysteine dioxygenase activity"/>
    <property type="evidence" value="ECO:0007669"/>
    <property type="project" value="UniProtKB-EC"/>
</dbReference>
<dbReference type="SUPFAM" id="SSF51182">
    <property type="entry name" value="RmlC-like cupins"/>
    <property type="match status" value="1"/>
</dbReference>
<dbReference type="AlphaFoldDB" id="A0AAQ3ST82"/>
<keyword evidence="6" id="KW-0408">Iron</keyword>
<evidence type="ECO:0000313" key="9">
    <source>
        <dbReference type="EMBL" id="WVZ59974.1"/>
    </source>
</evidence>
<dbReference type="Proteomes" id="UP001341281">
    <property type="component" value="Chromosome 02"/>
</dbReference>
<comment type="cofactor">
    <cofactor evidence="1">
        <name>Fe(2+)</name>
        <dbReference type="ChEBI" id="CHEBI:29033"/>
    </cofactor>
</comment>
<dbReference type="InterPro" id="IPR014710">
    <property type="entry name" value="RmlC-like_jellyroll"/>
</dbReference>
<protein>
    <recommendedName>
        <fullName evidence="3">cysteine dioxygenase</fullName>
        <ecNumber evidence="3">1.13.11.20</ecNumber>
    </recommendedName>
</protein>
<dbReference type="Pfam" id="PF07847">
    <property type="entry name" value="PCO_ADO"/>
    <property type="match status" value="1"/>
</dbReference>
<evidence type="ECO:0000256" key="7">
    <source>
        <dbReference type="ARBA" id="ARBA00024284"/>
    </source>
</evidence>
<dbReference type="EC" id="1.13.11.20" evidence="3"/>
<dbReference type="GO" id="GO:0046872">
    <property type="term" value="F:metal ion binding"/>
    <property type="evidence" value="ECO:0007669"/>
    <property type="project" value="UniProtKB-KW"/>
</dbReference>
<dbReference type="Gene3D" id="2.60.120.10">
    <property type="entry name" value="Jelly Rolls"/>
    <property type="match status" value="1"/>
</dbReference>
<evidence type="ECO:0000256" key="1">
    <source>
        <dbReference type="ARBA" id="ARBA00001954"/>
    </source>
</evidence>
<evidence type="ECO:0000256" key="8">
    <source>
        <dbReference type="SAM" id="MobiDB-lite"/>
    </source>
</evidence>
<dbReference type="PANTHER" id="PTHR22966">
    <property type="entry name" value="2-AMINOETHANETHIOL DIOXYGENASE"/>
    <property type="match status" value="1"/>
</dbReference>
<sequence length="356" mass="38938">AVLRVRAVAAALPRSATMEGGSTHGKVTINAERRTEGETGNEAVGTAPGKRQWVALSARKRKPDADPESYGSGVESESESGGDRMQLVERRLSATPVTLAPLQQLQIACRALFNGSGTPPTATVVSIISRIMDRIGPHDVGLMQEVRFFNKMNTAGRQNPPIITCKKLYECNNFTIAVFFLPWGTVMPLHDHPGMTVFSKLLIGSAHVEAYDWVRPGAFTSRGDSRMLAEKVLDRDATPASGTWVLFPNSGGNMHRFVAGENDHCAFLDVLTPPYAATGRRRCAYYQDFSYEPCPCVVRALRDEGKEVEKRRLAWLQKVGVPRGLRIANLPYRSSEGDVGLDLVHAIVCSKESSIV</sequence>
<evidence type="ECO:0000256" key="3">
    <source>
        <dbReference type="ARBA" id="ARBA00013133"/>
    </source>
</evidence>
<evidence type="ECO:0000256" key="6">
    <source>
        <dbReference type="ARBA" id="ARBA00023004"/>
    </source>
</evidence>
<evidence type="ECO:0000256" key="5">
    <source>
        <dbReference type="ARBA" id="ARBA00023002"/>
    </source>
</evidence>
<organism evidence="9 10">
    <name type="scientific">Paspalum notatum var. saurae</name>
    <dbReference type="NCBI Taxonomy" id="547442"/>
    <lineage>
        <taxon>Eukaryota</taxon>
        <taxon>Viridiplantae</taxon>
        <taxon>Streptophyta</taxon>
        <taxon>Embryophyta</taxon>
        <taxon>Tracheophyta</taxon>
        <taxon>Spermatophyta</taxon>
        <taxon>Magnoliopsida</taxon>
        <taxon>Liliopsida</taxon>
        <taxon>Poales</taxon>
        <taxon>Poaceae</taxon>
        <taxon>PACMAD clade</taxon>
        <taxon>Panicoideae</taxon>
        <taxon>Andropogonodae</taxon>
        <taxon>Paspaleae</taxon>
        <taxon>Paspalinae</taxon>
        <taxon>Paspalum</taxon>
    </lineage>
</organism>
<gene>
    <name evidence="9" type="ORF">U9M48_010052</name>
</gene>
<accession>A0AAQ3ST82</accession>